<gene>
    <name evidence="2" type="ORF">BON30_11995</name>
</gene>
<reference evidence="2 3" key="2">
    <citation type="submission" date="2016-12" db="EMBL/GenBank/DDBJ databases">
        <title>Draft Genome Sequence of Cystobacter ferrugineus Strain Cbfe23.</title>
        <authorList>
            <person name="Akbar S."/>
            <person name="Dowd S.E."/>
            <person name="Stevens D.C."/>
        </authorList>
    </citation>
    <scope>NUCLEOTIDE SEQUENCE [LARGE SCALE GENOMIC DNA]</scope>
    <source>
        <strain evidence="2 3">Cbfe23</strain>
    </source>
</reference>
<reference evidence="3" key="1">
    <citation type="submission" date="2016-11" db="EMBL/GenBank/DDBJ databases">
        <authorList>
            <person name="Shukria A."/>
            <person name="Stevens D.C."/>
        </authorList>
    </citation>
    <scope>NUCLEOTIDE SEQUENCE [LARGE SCALE GENOMIC DNA]</scope>
    <source>
        <strain evidence="3">Cbfe23</strain>
    </source>
</reference>
<keyword evidence="3" id="KW-1185">Reference proteome</keyword>
<proteinExistence type="predicted"/>
<evidence type="ECO:0000313" key="2">
    <source>
        <dbReference type="EMBL" id="OJH39813.1"/>
    </source>
</evidence>
<dbReference type="InterPro" id="IPR016024">
    <property type="entry name" value="ARM-type_fold"/>
</dbReference>
<dbReference type="InterPro" id="IPR021133">
    <property type="entry name" value="HEAT_type_2"/>
</dbReference>
<comment type="caution">
    <text evidence="2">The sequence shown here is derived from an EMBL/GenBank/DDBJ whole genome shotgun (WGS) entry which is preliminary data.</text>
</comment>
<name>A0A1L9BC72_9BACT</name>
<dbReference type="InterPro" id="IPR004155">
    <property type="entry name" value="PBS_lyase_HEAT"/>
</dbReference>
<protein>
    <submittedName>
        <fullName evidence="2">PBS lyase</fullName>
    </submittedName>
</protein>
<dbReference type="PANTHER" id="PTHR12697">
    <property type="entry name" value="PBS LYASE HEAT-LIKE PROTEIN"/>
    <property type="match status" value="1"/>
</dbReference>
<dbReference type="Pfam" id="PF13646">
    <property type="entry name" value="HEAT_2"/>
    <property type="match status" value="3"/>
</dbReference>
<dbReference type="PROSITE" id="PS50077">
    <property type="entry name" value="HEAT_REPEAT"/>
    <property type="match status" value="1"/>
</dbReference>
<organism evidence="2 3">
    <name type="scientific">Cystobacter ferrugineus</name>
    <dbReference type="NCBI Taxonomy" id="83449"/>
    <lineage>
        <taxon>Bacteria</taxon>
        <taxon>Pseudomonadati</taxon>
        <taxon>Myxococcota</taxon>
        <taxon>Myxococcia</taxon>
        <taxon>Myxococcales</taxon>
        <taxon>Cystobacterineae</taxon>
        <taxon>Archangiaceae</taxon>
        <taxon>Cystobacter</taxon>
    </lineage>
</organism>
<dbReference type="PANTHER" id="PTHR12697:SF5">
    <property type="entry name" value="DEOXYHYPUSINE HYDROXYLASE"/>
    <property type="match status" value="1"/>
</dbReference>
<dbReference type="Pfam" id="PF03130">
    <property type="entry name" value="HEAT_PBS"/>
    <property type="match status" value="1"/>
</dbReference>
<dbReference type="EMBL" id="MPIN01000003">
    <property type="protein sequence ID" value="OJH39813.1"/>
    <property type="molecule type" value="Genomic_DNA"/>
</dbReference>
<dbReference type="AlphaFoldDB" id="A0A1L9BC72"/>
<dbReference type="GO" id="GO:0016829">
    <property type="term" value="F:lyase activity"/>
    <property type="evidence" value="ECO:0007669"/>
    <property type="project" value="UniProtKB-KW"/>
</dbReference>
<sequence>MSEEGRNAEEVRYRALLDLDVSRPEAREELVTGLHDESWRVRRAAADGLVRLPERGAVVERLIAVLGERDETGARNAAAEALSGMGASAVHPLVHLLGHADPDQRKFAADILGQLALPEAEGALVAVLLEDGDLNVRVAAAEALGRVGGRGAAFALERVLSNPEPLLRLSALESLAALRHPPPLAEVVPLLNNPLLKRSAYRVLGLIERPEVVALVCRGLAASESRSTREAALVALGQHSARMADGGRPAMYAAVGEALRRLLGAVSWVASALESGDIEVKTGALVAAAALREPRLAPLVAEVAQEERLVPEVMRTLACFGPETGRELLASMDRLSLPAREAAGQVLVDMVDPSFVPELVQMLDWGEVDLKGVAARALGRTGALDAVEPLAGFLSIPELAGVAARALVALSAGFRAQVLQALQTSLERGAEPVVLNALVRVGGTSQLPLVRRIAREASVPLRATAVEVLAAVDPSGGLELARVALVDEAPRVRAAAVRVLGQVGDVSLAPLLQRALADDALEVRLAALEAVGECGAVALAADLEALVRHPDGAIAFRAVRSLARLGVLRDEVIQQAVGHEDHEVVKAALLAGAASGGGEALALGLLDHAHWDVRAAAARVLADSREERLLPPLLNALLSETDALARRALVDAVERLSGR</sequence>
<accession>A0A1L9BC72</accession>
<dbReference type="GO" id="GO:0016491">
    <property type="term" value="F:oxidoreductase activity"/>
    <property type="evidence" value="ECO:0007669"/>
    <property type="project" value="TreeGrafter"/>
</dbReference>
<evidence type="ECO:0000256" key="1">
    <source>
        <dbReference type="ARBA" id="ARBA00045876"/>
    </source>
</evidence>
<dbReference type="STRING" id="83449.BON30_11995"/>
<dbReference type="OrthoDB" id="3661251at2"/>
<dbReference type="InterPro" id="IPR011989">
    <property type="entry name" value="ARM-like"/>
</dbReference>
<dbReference type="Proteomes" id="UP000182229">
    <property type="component" value="Unassembled WGS sequence"/>
</dbReference>
<keyword evidence="2" id="KW-0456">Lyase</keyword>
<evidence type="ECO:0000313" key="3">
    <source>
        <dbReference type="Proteomes" id="UP000182229"/>
    </source>
</evidence>
<dbReference type="SUPFAM" id="SSF48371">
    <property type="entry name" value="ARM repeat"/>
    <property type="match status" value="2"/>
</dbReference>
<dbReference type="SMART" id="SM00567">
    <property type="entry name" value="EZ_HEAT"/>
    <property type="match status" value="11"/>
</dbReference>
<comment type="function">
    <text evidence="1">Catalyzes the hydroxylation of the N(6)-(4-aminobutyl)-L-lysine intermediate produced by deoxyhypusine synthase/DHPS on a critical lysine of the eukaryotic translation initiation factor 5A/eIF-5A. This is the second step of the post-translational modification of that lysine into an unusual amino acid residue named hypusine. Hypusination is unique to mature eIF-5A factor and is essential for its function.</text>
</comment>
<dbReference type="Gene3D" id="1.25.10.10">
    <property type="entry name" value="Leucine-rich Repeat Variant"/>
    <property type="match status" value="6"/>
</dbReference>
<dbReference type="RefSeq" id="WP_071898443.1">
    <property type="nucleotide sequence ID" value="NZ_MPIN01000003.1"/>
</dbReference>